<proteinExistence type="predicted"/>
<evidence type="ECO:0008006" key="3">
    <source>
        <dbReference type="Google" id="ProtNLM"/>
    </source>
</evidence>
<dbReference type="AlphaFoldDB" id="A0A9Q0N003"/>
<evidence type="ECO:0000313" key="2">
    <source>
        <dbReference type="Proteomes" id="UP001151699"/>
    </source>
</evidence>
<evidence type="ECO:0000313" key="1">
    <source>
        <dbReference type="EMBL" id="KAJ6641105.1"/>
    </source>
</evidence>
<gene>
    <name evidence="1" type="ORF">Bhyg_06040</name>
</gene>
<name>A0A9Q0N003_9DIPT</name>
<reference evidence="1" key="1">
    <citation type="submission" date="2022-07" db="EMBL/GenBank/DDBJ databases">
        <authorList>
            <person name="Trinca V."/>
            <person name="Uliana J.V.C."/>
            <person name="Torres T.T."/>
            <person name="Ward R.J."/>
            <person name="Monesi N."/>
        </authorList>
    </citation>
    <scope>NUCLEOTIDE SEQUENCE</scope>
    <source>
        <strain evidence="1">HSMRA1968</strain>
        <tissue evidence="1">Whole embryos</tissue>
    </source>
</reference>
<comment type="caution">
    <text evidence="1">The sequence shown here is derived from an EMBL/GenBank/DDBJ whole genome shotgun (WGS) entry which is preliminary data.</text>
</comment>
<accession>A0A9Q0N003</accession>
<organism evidence="1 2">
    <name type="scientific">Pseudolycoriella hygida</name>
    <dbReference type="NCBI Taxonomy" id="35572"/>
    <lineage>
        <taxon>Eukaryota</taxon>
        <taxon>Metazoa</taxon>
        <taxon>Ecdysozoa</taxon>
        <taxon>Arthropoda</taxon>
        <taxon>Hexapoda</taxon>
        <taxon>Insecta</taxon>
        <taxon>Pterygota</taxon>
        <taxon>Neoptera</taxon>
        <taxon>Endopterygota</taxon>
        <taxon>Diptera</taxon>
        <taxon>Nematocera</taxon>
        <taxon>Sciaroidea</taxon>
        <taxon>Sciaridae</taxon>
        <taxon>Pseudolycoriella</taxon>
    </lineage>
</organism>
<protein>
    <recommendedName>
        <fullName evidence="3">F-box domain-containing protein</fullName>
    </recommendedName>
</protein>
<dbReference type="Proteomes" id="UP001151699">
    <property type="component" value="Chromosome B"/>
</dbReference>
<dbReference type="EMBL" id="WJQU01000002">
    <property type="protein sequence ID" value="KAJ6641105.1"/>
    <property type="molecule type" value="Genomic_DNA"/>
</dbReference>
<sequence length="237" mass="28028">MQMNTMDEHPLDIPLICDKICRYLPVRDLVTCRSLNKLWNGTVARTLAKRDEETRPKVKLTFGNINHHLRFLANRNRPMLWIRTYHAQLKVANRSVLDNFERKANLLWERHGHPIFSVHMDMIGLMYYDTEYLYNSVFVRKLFLLRNLRHLTLDVNGTFFQHFKAVMHDSTSLRSIKIDCVGEIEPLVVILINSFLETPEWPSLERFILNISNRSVAIKFADYFSENHPNVYVEINP</sequence>
<keyword evidence="2" id="KW-1185">Reference proteome</keyword>